<dbReference type="Gene3D" id="3.40.50.300">
    <property type="entry name" value="P-loop containing nucleotide triphosphate hydrolases"/>
    <property type="match status" value="1"/>
</dbReference>
<dbReference type="InterPro" id="IPR027417">
    <property type="entry name" value="P-loop_NTPase"/>
</dbReference>
<dbReference type="SMART" id="SM00176">
    <property type="entry name" value="RAN"/>
    <property type="match status" value="1"/>
</dbReference>
<dbReference type="SMART" id="SM00174">
    <property type="entry name" value="RHO"/>
    <property type="match status" value="1"/>
</dbReference>
<dbReference type="PROSITE" id="PS51421">
    <property type="entry name" value="RAS"/>
    <property type="match status" value="1"/>
</dbReference>
<dbReference type="PANTHER" id="PTHR47978">
    <property type="match status" value="1"/>
</dbReference>
<dbReference type="FunFam" id="3.40.50.300:FF:000808">
    <property type="entry name" value="Small GTP-binding protein, putative"/>
    <property type="match status" value="1"/>
</dbReference>
<evidence type="ECO:0000313" key="2">
    <source>
        <dbReference type="EMBL" id="CAD9709999.1"/>
    </source>
</evidence>
<keyword evidence="1" id="KW-0547">Nucleotide-binding</keyword>
<protein>
    <submittedName>
        <fullName evidence="2">Uncharacterized protein</fullName>
    </submittedName>
</protein>
<dbReference type="InterPro" id="IPR001806">
    <property type="entry name" value="Small_GTPase"/>
</dbReference>
<evidence type="ECO:0000256" key="1">
    <source>
        <dbReference type="ARBA" id="ARBA00022741"/>
    </source>
</evidence>
<dbReference type="SMART" id="SM00173">
    <property type="entry name" value="RAS"/>
    <property type="match status" value="1"/>
</dbReference>
<dbReference type="GO" id="GO:0003924">
    <property type="term" value="F:GTPase activity"/>
    <property type="evidence" value="ECO:0007669"/>
    <property type="project" value="InterPro"/>
</dbReference>
<organism evidence="2">
    <name type="scientific">Rhizochromulina marina</name>
    <dbReference type="NCBI Taxonomy" id="1034831"/>
    <lineage>
        <taxon>Eukaryota</taxon>
        <taxon>Sar</taxon>
        <taxon>Stramenopiles</taxon>
        <taxon>Ochrophyta</taxon>
        <taxon>Dictyochophyceae</taxon>
        <taxon>Rhizochromulinales</taxon>
        <taxon>Rhizochromulina</taxon>
    </lineage>
</organism>
<dbReference type="GO" id="GO:0005525">
    <property type="term" value="F:GTP binding"/>
    <property type="evidence" value="ECO:0007669"/>
    <property type="project" value="InterPro"/>
</dbReference>
<dbReference type="AlphaFoldDB" id="A0A7S2SUM8"/>
<dbReference type="EMBL" id="HBHJ01031721">
    <property type="protein sequence ID" value="CAD9709999.1"/>
    <property type="molecule type" value="Transcribed_RNA"/>
</dbReference>
<proteinExistence type="predicted"/>
<accession>A0A7S2SUM8</accession>
<dbReference type="PROSITE" id="PS51417">
    <property type="entry name" value="ARF"/>
    <property type="match status" value="1"/>
</dbReference>
<dbReference type="InterPro" id="IPR005225">
    <property type="entry name" value="Small_GTP-bd"/>
</dbReference>
<reference evidence="2" key="1">
    <citation type="submission" date="2021-01" db="EMBL/GenBank/DDBJ databases">
        <authorList>
            <person name="Corre E."/>
            <person name="Pelletier E."/>
            <person name="Niang G."/>
            <person name="Scheremetjew M."/>
            <person name="Finn R."/>
            <person name="Kale V."/>
            <person name="Holt S."/>
            <person name="Cochrane G."/>
            <person name="Meng A."/>
            <person name="Brown T."/>
            <person name="Cohen L."/>
        </authorList>
    </citation>
    <scope>NUCLEOTIDE SEQUENCE</scope>
    <source>
        <strain evidence="2">CCMP1243</strain>
    </source>
</reference>
<dbReference type="SMART" id="SM00175">
    <property type="entry name" value="RAB"/>
    <property type="match status" value="1"/>
</dbReference>
<dbReference type="Pfam" id="PF00071">
    <property type="entry name" value="Ras"/>
    <property type="match status" value="1"/>
</dbReference>
<sequence>MSLQRDQRAREVKVVLLGDTGVGKSSLVLRFITNEFKQYQESTIGASFMSKLIMVDGSPIKFQIWDTAGQEKYHSLAPMYYKGAAAAIVVYDITKESTFQTLKDWVAELRSQGPENIVIAVAGNKSDLESEREVDTATAQSYAHSIGASFLETSAKTKANVDEIFSNISKQLPEQERAGQYHNKLNLKAGKGSSGGCC</sequence>
<dbReference type="CDD" id="cd01860">
    <property type="entry name" value="Rab5_related"/>
    <property type="match status" value="1"/>
</dbReference>
<dbReference type="SUPFAM" id="SSF52540">
    <property type="entry name" value="P-loop containing nucleoside triphosphate hydrolases"/>
    <property type="match status" value="1"/>
</dbReference>
<dbReference type="PRINTS" id="PR00449">
    <property type="entry name" value="RASTRNSFRMNG"/>
</dbReference>
<dbReference type="PROSITE" id="PS51419">
    <property type="entry name" value="RAB"/>
    <property type="match status" value="1"/>
</dbReference>
<gene>
    <name evidence="2" type="ORF">RMAR1173_LOCUS20992</name>
</gene>
<dbReference type="PROSITE" id="PS51420">
    <property type="entry name" value="RHO"/>
    <property type="match status" value="1"/>
</dbReference>
<dbReference type="NCBIfam" id="TIGR00231">
    <property type="entry name" value="small_GTP"/>
    <property type="match status" value="1"/>
</dbReference>
<name>A0A7S2SUM8_9STRA</name>